<dbReference type="GeneID" id="70241411"/>
<sequence length="309" mass="34670">MSKLLTVFGATGLQGGSVIKYILGHPELSKVFRLRGVTRDVFKASAQTLREKGVEMVQANLNDPPLLIKAVSGSDSVYAMTNCLYPFLPASAAIEIAQGKAVADACVAAGVPQIIWSTLPNTTLMSKGEVRGAEHFDSKAEVEEYIRTLDIKSTFFMAGWLMQNNLGRSKPQFVSPGKYTWWWINLDPDTRIPLMDMRDVGKFISPALLDPELYDKKRLTCATRYYTLQEIADTWTKVTGKNVRLTQSAPSAWPVALQKRLQEMRGLYSVYAYFGPTGPTDLDWTLEQVTEKPTSWEQFVQDHEPWFEA</sequence>
<organism evidence="4 5">
    <name type="scientific">Talaromyces proteolyticus</name>
    <dbReference type="NCBI Taxonomy" id="1131652"/>
    <lineage>
        <taxon>Eukaryota</taxon>
        <taxon>Fungi</taxon>
        <taxon>Dikarya</taxon>
        <taxon>Ascomycota</taxon>
        <taxon>Pezizomycotina</taxon>
        <taxon>Eurotiomycetes</taxon>
        <taxon>Eurotiomycetidae</taxon>
        <taxon>Eurotiales</taxon>
        <taxon>Trichocomaceae</taxon>
        <taxon>Talaromyces</taxon>
        <taxon>Talaromyces sect. Bacilispori</taxon>
    </lineage>
</organism>
<dbReference type="Pfam" id="PF05368">
    <property type="entry name" value="NmrA"/>
    <property type="match status" value="1"/>
</dbReference>
<dbReference type="Gene3D" id="3.90.25.10">
    <property type="entry name" value="UDP-galactose 4-epimerase, domain 1"/>
    <property type="match status" value="1"/>
</dbReference>
<keyword evidence="5" id="KW-1185">Reference proteome</keyword>
<dbReference type="CDD" id="cd05251">
    <property type="entry name" value="NmrA_like_SDR_a"/>
    <property type="match status" value="1"/>
</dbReference>
<comment type="similarity">
    <text evidence="1">Belongs to the NmrA-type oxidoreductase family.</text>
</comment>
<gene>
    <name evidence="4" type="ORF">BGW36DRAFT_294740</name>
</gene>
<dbReference type="InterPro" id="IPR051164">
    <property type="entry name" value="NmrA-like_oxidored"/>
</dbReference>
<dbReference type="InterPro" id="IPR008030">
    <property type="entry name" value="NmrA-like"/>
</dbReference>
<accession>A0AAD4PZH4</accession>
<keyword evidence="2" id="KW-0521">NADP</keyword>
<dbReference type="PANTHER" id="PTHR42748">
    <property type="entry name" value="NITROGEN METABOLITE REPRESSION PROTEIN NMRA FAMILY MEMBER"/>
    <property type="match status" value="1"/>
</dbReference>
<dbReference type="RefSeq" id="XP_046073490.1">
    <property type="nucleotide sequence ID" value="XM_046211124.1"/>
</dbReference>
<feature type="domain" description="NmrA-like" evidence="3">
    <location>
        <begin position="1"/>
        <end position="299"/>
    </location>
</feature>
<evidence type="ECO:0000313" key="5">
    <source>
        <dbReference type="Proteomes" id="UP001201262"/>
    </source>
</evidence>
<evidence type="ECO:0000259" key="3">
    <source>
        <dbReference type="Pfam" id="PF05368"/>
    </source>
</evidence>
<protein>
    <recommendedName>
        <fullName evidence="3">NmrA-like domain-containing protein</fullName>
    </recommendedName>
</protein>
<evidence type="ECO:0000313" key="4">
    <source>
        <dbReference type="EMBL" id="KAH8699026.1"/>
    </source>
</evidence>
<dbReference type="InterPro" id="IPR036291">
    <property type="entry name" value="NAD(P)-bd_dom_sf"/>
</dbReference>
<dbReference type="Proteomes" id="UP001201262">
    <property type="component" value="Unassembled WGS sequence"/>
</dbReference>
<dbReference type="PANTHER" id="PTHR42748:SF31">
    <property type="entry name" value="NMRA-LIKE DOMAIN-CONTAINING PROTEIN-RELATED"/>
    <property type="match status" value="1"/>
</dbReference>
<dbReference type="Gene3D" id="3.40.50.720">
    <property type="entry name" value="NAD(P)-binding Rossmann-like Domain"/>
    <property type="match status" value="1"/>
</dbReference>
<evidence type="ECO:0000256" key="1">
    <source>
        <dbReference type="ARBA" id="ARBA00006328"/>
    </source>
</evidence>
<name>A0AAD4PZH4_9EURO</name>
<evidence type="ECO:0000256" key="2">
    <source>
        <dbReference type="ARBA" id="ARBA00022857"/>
    </source>
</evidence>
<comment type="caution">
    <text evidence="4">The sequence shown here is derived from an EMBL/GenBank/DDBJ whole genome shotgun (WGS) entry which is preliminary data.</text>
</comment>
<dbReference type="GO" id="GO:0005634">
    <property type="term" value="C:nucleus"/>
    <property type="evidence" value="ECO:0007669"/>
    <property type="project" value="TreeGrafter"/>
</dbReference>
<reference evidence="4" key="1">
    <citation type="submission" date="2021-12" db="EMBL/GenBank/DDBJ databases">
        <title>Convergent genome expansion in fungi linked to evolution of root-endophyte symbiosis.</title>
        <authorList>
            <consortium name="DOE Joint Genome Institute"/>
            <person name="Ke Y.-H."/>
            <person name="Bonito G."/>
            <person name="Liao H.-L."/>
            <person name="Looney B."/>
            <person name="Rojas-Flechas A."/>
            <person name="Nash J."/>
            <person name="Hameed K."/>
            <person name="Schadt C."/>
            <person name="Martin F."/>
            <person name="Crous P.W."/>
            <person name="Miettinen O."/>
            <person name="Magnuson J.K."/>
            <person name="Labbe J."/>
            <person name="Jacobson D."/>
            <person name="Doktycz M.J."/>
            <person name="Veneault-Fourrey C."/>
            <person name="Kuo A."/>
            <person name="Mondo S."/>
            <person name="Calhoun S."/>
            <person name="Riley R."/>
            <person name="Ohm R."/>
            <person name="LaButti K."/>
            <person name="Andreopoulos B."/>
            <person name="Pangilinan J."/>
            <person name="Nolan M."/>
            <person name="Tritt A."/>
            <person name="Clum A."/>
            <person name="Lipzen A."/>
            <person name="Daum C."/>
            <person name="Barry K."/>
            <person name="Grigoriev I.V."/>
            <person name="Vilgalys R."/>
        </authorList>
    </citation>
    <scope>NUCLEOTIDE SEQUENCE</scope>
    <source>
        <strain evidence="4">PMI_201</strain>
    </source>
</reference>
<proteinExistence type="inferred from homology"/>
<dbReference type="AlphaFoldDB" id="A0AAD4PZH4"/>
<dbReference type="SUPFAM" id="SSF51735">
    <property type="entry name" value="NAD(P)-binding Rossmann-fold domains"/>
    <property type="match status" value="1"/>
</dbReference>
<dbReference type="EMBL" id="JAJTJA010000005">
    <property type="protein sequence ID" value="KAH8699026.1"/>
    <property type="molecule type" value="Genomic_DNA"/>
</dbReference>